<evidence type="ECO:0000313" key="4">
    <source>
        <dbReference type="Proteomes" id="UP000692954"/>
    </source>
</evidence>
<sequence length="424" mass="50244">MEYLTNEKLLKQQQSALFSINNSRSNSVSRFPIPSQRAAHDPIQPLRSADLFNKLEDILKQKQLNTTTRKRQKQISCILNTQVCNDEKKYNIETSLNKSPIKLPSNDYFDNNIEVRNRRQIQPIGSPPVHQQNQSSKKKNTIQNHFQESQNQKKKESLKRFQDEFKNMQEKIKYRNNLDNIYYSNQSILQEDNNKNYIKEKKIDLNISTGKENNTTLNKLNNQLQIQNNHLQEQLLFEQNQNNKLNILVNNLNDQISALNRQIHQQQKSIKDDFLIKENIIIQLNSKIDQLQVEIQQKDQEIQNSKEQILEFKNLYKEIQDLENLCSSMSFIGQQSLEHNHLILEIKDLLQVQNNIIEKVTNNIDFPIEQLIIQKKQKKLNLQEVQVDYQELCQETTRILENLIKQIKYSVEQLTERFIHDLLI</sequence>
<keyword evidence="1" id="KW-0175">Coiled coil</keyword>
<protein>
    <submittedName>
        <fullName evidence="3">Uncharacterized protein</fullName>
    </submittedName>
</protein>
<gene>
    <name evidence="3" type="ORF">PSON_ATCC_30995.1.T1240038</name>
</gene>
<evidence type="ECO:0000256" key="2">
    <source>
        <dbReference type="SAM" id="MobiDB-lite"/>
    </source>
</evidence>
<feature type="compositionally biased region" description="Polar residues" evidence="2">
    <location>
        <begin position="129"/>
        <end position="150"/>
    </location>
</feature>
<feature type="coiled-coil region" evidence="1">
    <location>
        <begin position="368"/>
        <end position="395"/>
    </location>
</feature>
<dbReference type="Proteomes" id="UP000692954">
    <property type="component" value="Unassembled WGS sequence"/>
</dbReference>
<comment type="caution">
    <text evidence="3">The sequence shown here is derived from an EMBL/GenBank/DDBJ whole genome shotgun (WGS) entry which is preliminary data.</text>
</comment>
<feature type="region of interest" description="Disordered" evidence="2">
    <location>
        <begin position="121"/>
        <end position="156"/>
    </location>
</feature>
<name>A0A8S1R027_9CILI</name>
<proteinExistence type="predicted"/>
<keyword evidence="4" id="KW-1185">Reference proteome</keyword>
<reference evidence="3" key="1">
    <citation type="submission" date="2021-01" db="EMBL/GenBank/DDBJ databases">
        <authorList>
            <consortium name="Genoscope - CEA"/>
            <person name="William W."/>
        </authorList>
    </citation>
    <scope>NUCLEOTIDE SEQUENCE</scope>
</reference>
<dbReference type="AlphaFoldDB" id="A0A8S1R027"/>
<dbReference type="EMBL" id="CAJJDN010000124">
    <property type="protein sequence ID" value="CAD8120020.1"/>
    <property type="molecule type" value="Genomic_DNA"/>
</dbReference>
<accession>A0A8S1R027</accession>
<organism evidence="3 4">
    <name type="scientific">Paramecium sonneborni</name>
    <dbReference type="NCBI Taxonomy" id="65129"/>
    <lineage>
        <taxon>Eukaryota</taxon>
        <taxon>Sar</taxon>
        <taxon>Alveolata</taxon>
        <taxon>Ciliophora</taxon>
        <taxon>Intramacronucleata</taxon>
        <taxon>Oligohymenophorea</taxon>
        <taxon>Peniculida</taxon>
        <taxon>Parameciidae</taxon>
        <taxon>Paramecium</taxon>
    </lineage>
</organism>
<feature type="coiled-coil region" evidence="1">
    <location>
        <begin position="214"/>
        <end position="325"/>
    </location>
</feature>
<evidence type="ECO:0000256" key="1">
    <source>
        <dbReference type="SAM" id="Coils"/>
    </source>
</evidence>
<evidence type="ECO:0000313" key="3">
    <source>
        <dbReference type="EMBL" id="CAD8120020.1"/>
    </source>
</evidence>
<dbReference type="OrthoDB" id="302375at2759"/>